<evidence type="ECO:0000313" key="4">
    <source>
        <dbReference type="Proteomes" id="UP000274545"/>
    </source>
</evidence>
<comment type="caution">
    <text evidence="3">The sequence shown here is derived from an EMBL/GenBank/DDBJ whole genome shotgun (WGS) entry which is preliminary data.</text>
</comment>
<gene>
    <name evidence="3" type="ORF">D6D54_05765</name>
</gene>
<dbReference type="InterPro" id="IPR006027">
    <property type="entry name" value="NusB_RsmB_TIM44"/>
</dbReference>
<dbReference type="GO" id="GO:0003723">
    <property type="term" value="F:RNA binding"/>
    <property type="evidence" value="ECO:0007669"/>
    <property type="project" value="UniProtKB-KW"/>
</dbReference>
<proteinExistence type="predicted"/>
<reference evidence="3 4" key="1">
    <citation type="journal article" date="2019" name="Genome Biol. Evol.">
        <title>Toxin and genome evolution in a Drosophila defensive symbiosis.</title>
        <authorList>
            <person name="Ballinger M.J."/>
            <person name="Gawryluk R.M."/>
            <person name="Perlman S.J."/>
        </authorList>
    </citation>
    <scope>NUCLEOTIDE SEQUENCE [LARGE SCALE GENOMIC DNA]</scope>
    <source>
        <strain evidence="4">sNeo</strain>
    </source>
</reference>
<dbReference type="RefSeq" id="WP_127093059.1">
    <property type="nucleotide sequence ID" value="NZ_RAHC01000007.1"/>
</dbReference>
<dbReference type="InterPro" id="IPR035926">
    <property type="entry name" value="NusB-like_sf"/>
</dbReference>
<protein>
    <submittedName>
        <fullName evidence="3">Transcription antiterminator NusB</fullName>
    </submittedName>
</protein>
<dbReference type="Gene3D" id="1.10.940.10">
    <property type="entry name" value="NusB-like"/>
    <property type="match status" value="1"/>
</dbReference>
<sequence>MSKRQERINIINLLYRHFILKHDVLTTKQEAYDFSQVVTTNVESEQIDNILQNLPTIIALINQYLKPGWKFERLSNYHKAVLVYGVYAIHYQGLAKAIVIDESLEILKLYSEDTDFSYINSILDQI</sequence>
<evidence type="ECO:0000256" key="1">
    <source>
        <dbReference type="ARBA" id="ARBA00022884"/>
    </source>
</evidence>
<accession>A0A433EQ68</accession>
<evidence type="ECO:0000259" key="2">
    <source>
        <dbReference type="Pfam" id="PF01029"/>
    </source>
</evidence>
<dbReference type="GO" id="GO:0006355">
    <property type="term" value="P:regulation of DNA-templated transcription"/>
    <property type="evidence" value="ECO:0007669"/>
    <property type="project" value="InterPro"/>
</dbReference>
<feature type="domain" description="NusB/RsmB/TIM44" evidence="2">
    <location>
        <begin position="39"/>
        <end position="126"/>
    </location>
</feature>
<dbReference type="EMBL" id="RAHC01000007">
    <property type="protein sequence ID" value="RUP76543.1"/>
    <property type="molecule type" value="Genomic_DNA"/>
</dbReference>
<dbReference type="AlphaFoldDB" id="A0A433EQ68"/>
<evidence type="ECO:0000313" key="3">
    <source>
        <dbReference type="EMBL" id="RUP76543.1"/>
    </source>
</evidence>
<keyword evidence="1" id="KW-0694">RNA-binding</keyword>
<dbReference type="SUPFAM" id="SSF48013">
    <property type="entry name" value="NusB-like"/>
    <property type="match status" value="1"/>
</dbReference>
<name>A0A433EQ68_9MOLU</name>
<dbReference type="Proteomes" id="UP000274545">
    <property type="component" value="Unassembled WGS sequence"/>
</dbReference>
<dbReference type="Pfam" id="PF01029">
    <property type="entry name" value="NusB"/>
    <property type="match status" value="1"/>
</dbReference>
<organism evidence="3 4">
    <name type="scientific">Spiroplasma poulsonii</name>
    <dbReference type="NCBI Taxonomy" id="2138"/>
    <lineage>
        <taxon>Bacteria</taxon>
        <taxon>Bacillati</taxon>
        <taxon>Mycoplasmatota</taxon>
        <taxon>Mollicutes</taxon>
        <taxon>Entomoplasmatales</taxon>
        <taxon>Spiroplasmataceae</taxon>
        <taxon>Spiroplasma</taxon>
    </lineage>
</organism>